<dbReference type="Proteomes" id="UP000008022">
    <property type="component" value="Unassembled WGS sequence"/>
</dbReference>
<dbReference type="HOGENOM" id="CLU_110458_0_0_1"/>
<dbReference type="SMART" id="SM00614">
    <property type="entry name" value="ZnF_BED"/>
    <property type="match status" value="1"/>
</dbReference>
<keyword evidence="4" id="KW-0677">Repeat</keyword>
<keyword evidence="5" id="KW-0547">Nucleotide-binding</keyword>
<evidence type="ECO:0000313" key="12">
    <source>
        <dbReference type="EnsemblPlants" id="ORUFI04G07440.1"/>
    </source>
</evidence>
<dbReference type="EnsemblPlants" id="ORUFI04G07440.1">
    <property type="protein sequence ID" value="ORUFI04G07440.1"/>
    <property type="gene ID" value="ORUFI04G07440"/>
</dbReference>
<reference evidence="13" key="1">
    <citation type="submission" date="2013-06" db="EMBL/GenBank/DDBJ databases">
        <authorList>
            <person name="Zhao Q."/>
        </authorList>
    </citation>
    <scope>NUCLEOTIDE SEQUENCE</scope>
    <source>
        <strain evidence="13">cv. W1943</strain>
    </source>
</reference>
<dbReference type="AlphaFoldDB" id="A0A0E0P6V6"/>
<dbReference type="Gene3D" id="1.20.5.4130">
    <property type="match status" value="1"/>
</dbReference>
<reference evidence="12" key="2">
    <citation type="submission" date="2015-06" db="UniProtKB">
        <authorList>
            <consortium name="EnsemblPlants"/>
        </authorList>
    </citation>
    <scope>IDENTIFICATION</scope>
</reference>
<evidence type="ECO:0000256" key="1">
    <source>
        <dbReference type="ARBA" id="ARBA00008894"/>
    </source>
</evidence>
<protein>
    <recommendedName>
        <fullName evidence="11">BED-type domain-containing protein</fullName>
    </recommendedName>
</protein>
<evidence type="ECO:0000256" key="7">
    <source>
        <dbReference type="ARBA" id="ARBA00022821"/>
    </source>
</evidence>
<evidence type="ECO:0000256" key="8">
    <source>
        <dbReference type="ARBA" id="ARBA00022833"/>
    </source>
</evidence>
<evidence type="ECO:0000256" key="4">
    <source>
        <dbReference type="ARBA" id="ARBA00022737"/>
    </source>
</evidence>
<keyword evidence="3" id="KW-0479">Metal-binding</keyword>
<organism evidence="12 13">
    <name type="scientific">Oryza rufipogon</name>
    <name type="common">Brownbeard rice</name>
    <name type="synonym">Asian wild rice</name>
    <dbReference type="NCBI Taxonomy" id="4529"/>
    <lineage>
        <taxon>Eukaryota</taxon>
        <taxon>Viridiplantae</taxon>
        <taxon>Streptophyta</taxon>
        <taxon>Embryophyta</taxon>
        <taxon>Tracheophyta</taxon>
        <taxon>Spermatophyta</taxon>
        <taxon>Magnoliopsida</taxon>
        <taxon>Liliopsida</taxon>
        <taxon>Poales</taxon>
        <taxon>Poaceae</taxon>
        <taxon>BOP clade</taxon>
        <taxon>Oryzoideae</taxon>
        <taxon>Oryzeae</taxon>
        <taxon>Oryzinae</taxon>
        <taxon>Oryza</taxon>
    </lineage>
</organism>
<dbReference type="PANTHER" id="PTHR34396:SF27">
    <property type="entry name" value="OS08G0208700 PROTEIN"/>
    <property type="match status" value="1"/>
</dbReference>
<dbReference type="InterPro" id="IPR041118">
    <property type="entry name" value="Rx_N"/>
</dbReference>
<dbReference type="Gramene" id="ORUFI04G07440.1">
    <property type="protein sequence ID" value="ORUFI04G07440.1"/>
    <property type="gene ID" value="ORUFI04G07440"/>
</dbReference>
<dbReference type="Pfam" id="PF18052">
    <property type="entry name" value="Rx_N"/>
    <property type="match status" value="1"/>
</dbReference>
<dbReference type="InterPro" id="IPR036236">
    <property type="entry name" value="Znf_C2H2_sf"/>
</dbReference>
<name>A0A0E0P6V6_ORYRU</name>
<dbReference type="eggNOG" id="ENOG502S6A3">
    <property type="taxonomic scope" value="Eukaryota"/>
</dbReference>
<dbReference type="GO" id="GO:0006357">
    <property type="term" value="P:regulation of transcription by RNA polymerase II"/>
    <property type="evidence" value="ECO:0007669"/>
    <property type="project" value="TreeGrafter"/>
</dbReference>
<dbReference type="GO" id="GO:1990837">
    <property type="term" value="F:sequence-specific double-stranded DNA binding"/>
    <property type="evidence" value="ECO:0007669"/>
    <property type="project" value="TreeGrafter"/>
</dbReference>
<dbReference type="GO" id="GO:0005634">
    <property type="term" value="C:nucleus"/>
    <property type="evidence" value="ECO:0007669"/>
    <property type="project" value="TreeGrafter"/>
</dbReference>
<evidence type="ECO:0000259" key="11">
    <source>
        <dbReference type="PROSITE" id="PS50808"/>
    </source>
</evidence>
<dbReference type="SUPFAM" id="SSF57667">
    <property type="entry name" value="beta-beta-alpha zinc fingers"/>
    <property type="match status" value="1"/>
</dbReference>
<evidence type="ECO:0000256" key="5">
    <source>
        <dbReference type="ARBA" id="ARBA00022741"/>
    </source>
</evidence>
<sequence length="218" mass="23579">MEEIEGNLLESSIGWLADTIVENLDNDKFGAWISQVGLADDTEKLRSEVERVEVVVGAVKGRAIANKPLARSLGRLREVLYDADDAVDELEYYRLQHQLQGDSCADEHGVEQAARPSCNAGIASSSGGKKRSKAWEDFDITEKENGKAVKARCIHCHTVVKCGSDKGTSVLHNHLKSDNCKKKREAIGPPPDPSSAGEGAPNAPGNSVGRKRTRMDGT</sequence>
<feature type="domain" description="BED-type" evidence="11">
    <location>
        <begin position="129"/>
        <end position="187"/>
    </location>
</feature>
<evidence type="ECO:0000256" key="10">
    <source>
        <dbReference type="SAM" id="MobiDB-lite"/>
    </source>
</evidence>
<keyword evidence="8" id="KW-0862">Zinc</keyword>
<dbReference type="OMA" id="NHNRICK"/>
<evidence type="ECO:0000256" key="3">
    <source>
        <dbReference type="ARBA" id="ARBA00022723"/>
    </source>
</evidence>
<feature type="compositionally biased region" description="Basic residues" evidence="10">
    <location>
        <begin position="209"/>
        <end position="218"/>
    </location>
</feature>
<dbReference type="GO" id="GO:0006952">
    <property type="term" value="P:defense response"/>
    <property type="evidence" value="ECO:0007669"/>
    <property type="project" value="UniProtKB-KW"/>
</dbReference>
<dbReference type="PANTHER" id="PTHR34396">
    <property type="entry name" value="OS03G0264950 PROTEIN-RELATED"/>
    <property type="match status" value="1"/>
</dbReference>
<comment type="similarity">
    <text evidence="1">Belongs to the disease resistance NB-LRR family.</text>
</comment>
<dbReference type="PROSITE" id="PS50808">
    <property type="entry name" value="ZF_BED"/>
    <property type="match status" value="1"/>
</dbReference>
<dbReference type="GO" id="GO:0008270">
    <property type="term" value="F:zinc ion binding"/>
    <property type="evidence" value="ECO:0007669"/>
    <property type="project" value="UniProtKB-KW"/>
</dbReference>
<keyword evidence="6 9" id="KW-0863">Zinc-finger</keyword>
<dbReference type="InterPro" id="IPR003656">
    <property type="entry name" value="Znf_BED"/>
</dbReference>
<proteinExistence type="inferred from homology"/>
<keyword evidence="2" id="KW-0433">Leucine-rich repeat</keyword>
<dbReference type="GO" id="GO:0000166">
    <property type="term" value="F:nucleotide binding"/>
    <property type="evidence" value="ECO:0007669"/>
    <property type="project" value="UniProtKB-KW"/>
</dbReference>
<evidence type="ECO:0000256" key="6">
    <source>
        <dbReference type="ARBA" id="ARBA00022771"/>
    </source>
</evidence>
<accession>A0A0E0P6V6</accession>
<keyword evidence="13" id="KW-1185">Reference proteome</keyword>
<evidence type="ECO:0000256" key="9">
    <source>
        <dbReference type="PROSITE-ProRule" id="PRU00027"/>
    </source>
</evidence>
<evidence type="ECO:0000256" key="2">
    <source>
        <dbReference type="ARBA" id="ARBA00022614"/>
    </source>
</evidence>
<keyword evidence="7" id="KW-0611">Plant defense</keyword>
<feature type="region of interest" description="Disordered" evidence="10">
    <location>
        <begin position="177"/>
        <end position="218"/>
    </location>
</feature>
<dbReference type="InterPro" id="IPR053031">
    <property type="entry name" value="Cuticle_assoc_protein"/>
</dbReference>
<evidence type="ECO:0000313" key="13">
    <source>
        <dbReference type="Proteomes" id="UP000008022"/>
    </source>
</evidence>